<reference evidence="1" key="1">
    <citation type="submission" date="2023-11" db="EMBL/GenBank/DDBJ databases">
        <authorList>
            <person name="Poullet M."/>
        </authorList>
    </citation>
    <scope>NUCLEOTIDE SEQUENCE</scope>
    <source>
        <strain evidence="1">E1834</strain>
    </source>
</reference>
<dbReference type="EMBL" id="CAVMJV010000004">
    <property type="protein sequence ID" value="CAK5022686.1"/>
    <property type="molecule type" value="Genomic_DNA"/>
</dbReference>
<accession>A0ACB0XXI1</accession>
<proteinExistence type="predicted"/>
<evidence type="ECO:0000313" key="1">
    <source>
        <dbReference type="EMBL" id="CAK5022686.1"/>
    </source>
</evidence>
<organism evidence="1 2">
    <name type="scientific">Meloidogyne enterolobii</name>
    <name type="common">Root-knot nematode worm</name>
    <name type="synonym">Meloidogyne mayaguensis</name>
    <dbReference type="NCBI Taxonomy" id="390850"/>
    <lineage>
        <taxon>Eukaryota</taxon>
        <taxon>Metazoa</taxon>
        <taxon>Ecdysozoa</taxon>
        <taxon>Nematoda</taxon>
        <taxon>Chromadorea</taxon>
        <taxon>Rhabditida</taxon>
        <taxon>Tylenchina</taxon>
        <taxon>Tylenchomorpha</taxon>
        <taxon>Tylenchoidea</taxon>
        <taxon>Meloidogynidae</taxon>
        <taxon>Meloidogyninae</taxon>
        <taxon>Meloidogyne</taxon>
    </lineage>
</organism>
<protein>
    <submittedName>
        <fullName evidence="1">Uncharacterized protein</fullName>
    </submittedName>
</protein>
<dbReference type="Proteomes" id="UP001497535">
    <property type="component" value="Unassembled WGS sequence"/>
</dbReference>
<sequence>MDDAGKKLRPIEWDHSQLPPIKKNLYREHASITRREQSEILEWLRTTEVTLEGDNIPRPISEFHESGFPQEIIDLLCAHYHRPTTIQSISWPVALSGRDMISIAKTGSGKTLGFILPAIVHTLKYNLNLLNINTHEIFSQLPRRPNEGPTVLVLLPTRELAVQVEEVAREYCRIMHLEINCCYGGAAKQGQASDLKRGF</sequence>
<gene>
    <name evidence="1" type="ORF">MENTE1834_LOCUS4978</name>
</gene>
<evidence type="ECO:0000313" key="2">
    <source>
        <dbReference type="Proteomes" id="UP001497535"/>
    </source>
</evidence>
<comment type="caution">
    <text evidence="1">The sequence shown here is derived from an EMBL/GenBank/DDBJ whole genome shotgun (WGS) entry which is preliminary data.</text>
</comment>
<keyword evidence="2" id="KW-1185">Reference proteome</keyword>
<name>A0ACB0XXI1_MELEN</name>